<keyword evidence="2" id="KW-0564">Palmitate</keyword>
<dbReference type="InterPro" id="IPR003423">
    <property type="entry name" value="OMP_efflux"/>
</dbReference>
<dbReference type="Proteomes" id="UP000095347">
    <property type="component" value="Unassembled WGS sequence"/>
</dbReference>
<dbReference type="Gene3D" id="1.20.1600.10">
    <property type="entry name" value="Outer membrane efflux proteins (OEP)"/>
    <property type="match status" value="1"/>
</dbReference>
<keyword evidence="5" id="KW-1185">Reference proteome</keyword>
<name>A0A1E5Q899_9PROT</name>
<dbReference type="NCBIfam" id="TIGR01845">
    <property type="entry name" value="outer_NodT"/>
    <property type="match status" value="1"/>
</dbReference>
<evidence type="ECO:0000313" key="4">
    <source>
        <dbReference type="EMBL" id="OEJ67387.1"/>
    </source>
</evidence>
<dbReference type="AlphaFoldDB" id="A0A1E5Q899"/>
<dbReference type="GO" id="GO:0015562">
    <property type="term" value="F:efflux transmembrane transporter activity"/>
    <property type="evidence" value="ECO:0007669"/>
    <property type="project" value="InterPro"/>
</dbReference>
<sequence>MVVPRIVPMAAVFLVSGCLTTVGPDYTPPKMDAGQDFIAPQPLADATRAQDIWWTAFEDPILVRLIETGLTNNLDIQLADSLVRESEATLVSTGAARSPTLDGSATTTTTSDRKLGASASNADRNMSPNTDTLVGGVFSWAADLFGGAKRAEEAARADAERQAWLRRDTMLAVVSDIARTYVALRGAEQRLVLTQESLDLQRRTVEIVTSRVNAGLAPGMDLSRAEASVQALEADLSPIETEIRQARDTLSTLVGRRPGGIDNIAPVDGPSAVPTIFATPVLGQPADMLRRRPDLRAAERDLQSATAGIGVAESALYPSLTIPAKFQVTIKGFGTSEIVRTLLASLGATLDIPIFDGGAARADLTIAEEQARQALITYRSTLLTALSEVESALHAHDGAQRRLTALNRAVAADARAYEQASTLYAQGLTSFLNILDAQRTMTTTRLRQVITRTDLATTSIDLFQAVGFAPMDTVAK</sequence>
<organism evidence="4 5">
    <name type="scientific">Magnetovibrio blakemorei</name>
    <dbReference type="NCBI Taxonomy" id="28181"/>
    <lineage>
        <taxon>Bacteria</taxon>
        <taxon>Pseudomonadati</taxon>
        <taxon>Pseudomonadota</taxon>
        <taxon>Alphaproteobacteria</taxon>
        <taxon>Rhodospirillales</taxon>
        <taxon>Magnetovibrionaceae</taxon>
        <taxon>Magnetovibrio</taxon>
    </lineage>
</organism>
<dbReference type="PANTHER" id="PTHR30203:SF25">
    <property type="entry name" value="OUTER MEMBRANE PROTEIN-RELATED"/>
    <property type="match status" value="1"/>
</dbReference>
<comment type="subcellular location">
    <subcellularLocation>
        <location evidence="2">Cell membrane</location>
        <topology evidence="2">Lipid-anchor</topology>
    </subcellularLocation>
</comment>
<dbReference type="STRING" id="28181.BEN30_09545"/>
<keyword evidence="2" id="KW-0812">Transmembrane</keyword>
<dbReference type="PROSITE" id="PS51257">
    <property type="entry name" value="PROKAR_LIPOPROTEIN"/>
    <property type="match status" value="1"/>
</dbReference>
<dbReference type="Pfam" id="PF02321">
    <property type="entry name" value="OEP"/>
    <property type="match status" value="2"/>
</dbReference>
<feature type="compositionally biased region" description="Polar residues" evidence="3">
    <location>
        <begin position="118"/>
        <end position="128"/>
    </location>
</feature>
<gene>
    <name evidence="4" type="ORF">BEN30_09545</name>
</gene>
<proteinExistence type="inferred from homology"/>
<keyword evidence="2" id="KW-0449">Lipoprotein</keyword>
<dbReference type="PANTHER" id="PTHR30203">
    <property type="entry name" value="OUTER MEMBRANE CATION EFFLUX PROTEIN"/>
    <property type="match status" value="1"/>
</dbReference>
<dbReference type="Gene3D" id="2.20.200.10">
    <property type="entry name" value="Outer membrane efflux proteins (OEP)"/>
    <property type="match status" value="1"/>
</dbReference>
<protein>
    <recommendedName>
        <fullName evidence="6">RND transporter</fullName>
    </recommendedName>
</protein>
<reference evidence="5" key="1">
    <citation type="submission" date="2016-07" db="EMBL/GenBank/DDBJ databases">
        <authorList>
            <person name="Florea S."/>
            <person name="Webb J.S."/>
            <person name="Jaromczyk J."/>
            <person name="Schardl C.L."/>
        </authorList>
    </citation>
    <scope>NUCLEOTIDE SEQUENCE [LARGE SCALE GENOMIC DNA]</scope>
    <source>
        <strain evidence="5">MV-1</strain>
    </source>
</reference>
<dbReference type="SUPFAM" id="SSF56954">
    <property type="entry name" value="Outer membrane efflux proteins (OEP)"/>
    <property type="match status" value="1"/>
</dbReference>
<comment type="similarity">
    <text evidence="1 2">Belongs to the outer membrane factor (OMF) (TC 1.B.17) family.</text>
</comment>
<dbReference type="GO" id="GO:0005886">
    <property type="term" value="C:plasma membrane"/>
    <property type="evidence" value="ECO:0007669"/>
    <property type="project" value="UniProtKB-SubCell"/>
</dbReference>
<dbReference type="InterPro" id="IPR010131">
    <property type="entry name" value="MdtP/NodT-like"/>
</dbReference>
<evidence type="ECO:0008006" key="6">
    <source>
        <dbReference type="Google" id="ProtNLM"/>
    </source>
</evidence>
<evidence type="ECO:0000256" key="2">
    <source>
        <dbReference type="RuleBase" id="RU362097"/>
    </source>
</evidence>
<keyword evidence="2" id="KW-1134">Transmembrane beta strand</keyword>
<evidence type="ECO:0000256" key="1">
    <source>
        <dbReference type="ARBA" id="ARBA00007613"/>
    </source>
</evidence>
<keyword evidence="2" id="KW-0472">Membrane</keyword>
<feature type="region of interest" description="Disordered" evidence="3">
    <location>
        <begin position="93"/>
        <end position="128"/>
    </location>
</feature>
<comment type="caution">
    <text evidence="4">The sequence shown here is derived from an EMBL/GenBank/DDBJ whole genome shotgun (WGS) entry which is preliminary data.</text>
</comment>
<dbReference type="EMBL" id="MCGG01000022">
    <property type="protein sequence ID" value="OEJ67387.1"/>
    <property type="molecule type" value="Genomic_DNA"/>
</dbReference>
<accession>A0A1E5Q899</accession>
<evidence type="ECO:0000256" key="3">
    <source>
        <dbReference type="SAM" id="MobiDB-lite"/>
    </source>
</evidence>
<evidence type="ECO:0000313" key="5">
    <source>
        <dbReference type="Proteomes" id="UP000095347"/>
    </source>
</evidence>